<evidence type="ECO:0000313" key="3">
    <source>
        <dbReference type="Proteomes" id="UP000035548"/>
    </source>
</evidence>
<proteinExistence type="predicted"/>
<evidence type="ECO:0000313" key="2">
    <source>
        <dbReference type="EMBL" id="AKK11773.1"/>
    </source>
</evidence>
<evidence type="ECO:0000256" key="1">
    <source>
        <dbReference type="SAM" id="MobiDB-lite"/>
    </source>
</evidence>
<feature type="region of interest" description="Disordered" evidence="1">
    <location>
        <begin position="100"/>
        <end position="132"/>
    </location>
</feature>
<dbReference type="Proteomes" id="UP000035548">
    <property type="component" value="Chromosome"/>
</dbReference>
<dbReference type="AlphaFoldDB" id="A0A0G3HIL1"/>
<gene>
    <name evidence="2" type="ORF">CUTER_08980</name>
</gene>
<protein>
    <submittedName>
        <fullName evidence="2">Uncharacterized protein</fullName>
    </submittedName>
</protein>
<accession>A0A0G3HIL1</accession>
<reference evidence="2 3" key="1">
    <citation type="journal article" date="2015" name="Genome Announc.">
        <title>Virulence Factor Genes Detected in the Complete Genome Sequence of Corynebacterium uterequi DSM 45634, Isolated from the Uterus of a Maiden Mare.</title>
        <authorList>
            <person name="Ruckert C."/>
            <person name="Kriete M."/>
            <person name="Jaenicke S."/>
            <person name="Winkler A."/>
            <person name="Tauch A."/>
        </authorList>
    </citation>
    <scope>NUCLEOTIDE SEQUENCE [LARGE SCALE GENOMIC DNA]</scope>
    <source>
        <strain evidence="2 3">DSM 45634</strain>
    </source>
</reference>
<reference evidence="3" key="2">
    <citation type="submission" date="2015-05" db="EMBL/GenBank/DDBJ databases">
        <title>Complete genome sequence of Corynebacterium uterequi DSM 45634, isolated from the uterus of a maiden mare.</title>
        <authorList>
            <person name="Ruckert C."/>
            <person name="Albersmeier A."/>
            <person name="Winkler A."/>
            <person name="Tauch A."/>
        </authorList>
    </citation>
    <scope>NUCLEOTIDE SEQUENCE [LARGE SCALE GENOMIC DNA]</scope>
    <source>
        <strain evidence="3">DSM 45634</strain>
    </source>
</reference>
<sequence>MVLSRREVLEKVVQKFGDRLDRDFYEYGEGRYCFLVSPSGPSGDSGVVHCGDSPVVVVFEESGEVMSGGAAPCFAPRDYAVFDFDGQVLRSQDEVRAQRLAREAEEERLAEEEGDDFGEPVPADWKDSGASW</sequence>
<feature type="compositionally biased region" description="Acidic residues" evidence="1">
    <location>
        <begin position="108"/>
        <end position="118"/>
    </location>
</feature>
<dbReference type="PATRIC" id="fig|1072256.5.peg.1774"/>
<keyword evidence="3" id="KW-1185">Reference proteome</keyword>
<dbReference type="KEGG" id="cut:CUTER_08980"/>
<dbReference type="EMBL" id="CP011546">
    <property type="protein sequence ID" value="AKK11773.1"/>
    <property type="molecule type" value="Genomic_DNA"/>
</dbReference>
<organism evidence="2 3">
    <name type="scientific">Corynebacterium uterequi</name>
    <dbReference type="NCBI Taxonomy" id="1072256"/>
    <lineage>
        <taxon>Bacteria</taxon>
        <taxon>Bacillati</taxon>
        <taxon>Actinomycetota</taxon>
        <taxon>Actinomycetes</taxon>
        <taxon>Mycobacteriales</taxon>
        <taxon>Corynebacteriaceae</taxon>
        <taxon>Corynebacterium</taxon>
    </lineage>
</organism>
<dbReference type="STRING" id="1072256.CUTER_08980"/>
<name>A0A0G3HIL1_9CORY</name>